<protein>
    <recommendedName>
        <fullName evidence="1">DUF7455 domain-containing protein</fullName>
    </recommendedName>
</protein>
<gene>
    <name evidence="2" type="ORF">GCM10025862_14800</name>
</gene>
<reference evidence="3" key="1">
    <citation type="journal article" date="2019" name="Int. J. Syst. Evol. Microbiol.">
        <title>The Global Catalogue of Microorganisms (GCM) 10K type strain sequencing project: providing services to taxonomists for standard genome sequencing and annotation.</title>
        <authorList>
            <consortium name="The Broad Institute Genomics Platform"/>
            <consortium name="The Broad Institute Genome Sequencing Center for Infectious Disease"/>
            <person name="Wu L."/>
            <person name="Ma J."/>
        </authorList>
    </citation>
    <scope>NUCLEOTIDE SEQUENCE [LARGE SCALE GENOMIC DNA]</scope>
    <source>
        <strain evidence="3">NBRC 105830</strain>
    </source>
</reference>
<name>A0ABQ6HPU8_9MICO</name>
<dbReference type="Proteomes" id="UP001157109">
    <property type="component" value="Unassembled WGS sequence"/>
</dbReference>
<organism evidence="2 3">
    <name type="scientific">Arsenicicoccus piscis</name>
    <dbReference type="NCBI Taxonomy" id="673954"/>
    <lineage>
        <taxon>Bacteria</taxon>
        <taxon>Bacillati</taxon>
        <taxon>Actinomycetota</taxon>
        <taxon>Actinomycetes</taxon>
        <taxon>Micrococcales</taxon>
        <taxon>Intrasporangiaceae</taxon>
        <taxon>Arsenicicoccus</taxon>
    </lineage>
</organism>
<keyword evidence="3" id="KW-1185">Reference proteome</keyword>
<dbReference type="InterPro" id="IPR055878">
    <property type="entry name" value="DUF7455"/>
</dbReference>
<accession>A0ABQ6HPU8</accession>
<dbReference type="EMBL" id="BSUJ01000001">
    <property type="protein sequence ID" value="GMA19459.1"/>
    <property type="molecule type" value="Genomic_DNA"/>
</dbReference>
<feature type="domain" description="DUF7455" evidence="1">
    <location>
        <begin position="13"/>
        <end position="45"/>
    </location>
</feature>
<comment type="caution">
    <text evidence="2">The sequence shown here is derived from an EMBL/GenBank/DDBJ whole genome shotgun (WGS) entry which is preliminary data.</text>
</comment>
<proteinExistence type="predicted"/>
<dbReference type="Pfam" id="PF24254">
    <property type="entry name" value="DUF7455"/>
    <property type="match status" value="1"/>
</dbReference>
<evidence type="ECO:0000313" key="2">
    <source>
        <dbReference type="EMBL" id="GMA19459.1"/>
    </source>
</evidence>
<evidence type="ECO:0000313" key="3">
    <source>
        <dbReference type="Proteomes" id="UP001157109"/>
    </source>
</evidence>
<evidence type="ECO:0000259" key="1">
    <source>
        <dbReference type="Pfam" id="PF24254"/>
    </source>
</evidence>
<sequence length="54" mass="5960">MWRSGLHPGPPGHGGELLFCAHHGREHLDKLKTIAVEIDDQTARLVESTMATEL</sequence>